<accession>W9QLH4</accession>
<name>W9QLH4_9ROSA</name>
<dbReference type="InterPro" id="IPR042197">
    <property type="entry name" value="Apaf_helical"/>
</dbReference>
<dbReference type="PANTHER" id="PTHR36766:SF51">
    <property type="entry name" value="DISEASE RESISTANCE RPP13-LIKE PROTEIN 1"/>
    <property type="match status" value="1"/>
</dbReference>
<dbReference type="Pfam" id="PF25019">
    <property type="entry name" value="LRR_R13L1-DRL21"/>
    <property type="match status" value="1"/>
</dbReference>
<dbReference type="GO" id="GO:0006952">
    <property type="term" value="P:defense response"/>
    <property type="evidence" value="ECO:0007669"/>
    <property type="project" value="UniProtKB-KW"/>
</dbReference>
<dbReference type="SUPFAM" id="SSF52540">
    <property type="entry name" value="P-loop containing nucleoside triphosphate hydrolases"/>
    <property type="match status" value="1"/>
</dbReference>
<keyword evidence="3" id="KW-0611">Plant defense</keyword>
<dbReference type="FunFam" id="3.40.50.300:FF:001091">
    <property type="entry name" value="Probable disease resistance protein At1g61300"/>
    <property type="match status" value="1"/>
</dbReference>
<dbReference type="Gene3D" id="1.10.8.430">
    <property type="entry name" value="Helical domain of apoptotic protease-activating factors"/>
    <property type="match status" value="1"/>
</dbReference>
<evidence type="ECO:0000256" key="3">
    <source>
        <dbReference type="ARBA" id="ARBA00022821"/>
    </source>
</evidence>
<evidence type="ECO:0000256" key="2">
    <source>
        <dbReference type="ARBA" id="ARBA00022737"/>
    </source>
</evidence>
<dbReference type="InterPro" id="IPR002182">
    <property type="entry name" value="NB-ARC"/>
</dbReference>
<dbReference type="Proteomes" id="UP000030645">
    <property type="component" value="Unassembled WGS sequence"/>
</dbReference>
<dbReference type="InterPro" id="IPR032675">
    <property type="entry name" value="LRR_dom_sf"/>
</dbReference>
<feature type="domain" description="Disease resistance protein winged helix" evidence="5">
    <location>
        <begin position="420"/>
        <end position="463"/>
    </location>
</feature>
<dbReference type="Gene3D" id="3.80.10.10">
    <property type="entry name" value="Ribonuclease Inhibitor"/>
    <property type="match status" value="1"/>
</dbReference>
<dbReference type="Pfam" id="PF00931">
    <property type="entry name" value="NB-ARC"/>
    <property type="match status" value="1"/>
</dbReference>
<dbReference type="InterPro" id="IPR027417">
    <property type="entry name" value="P-loop_NTPase"/>
</dbReference>
<dbReference type="PANTHER" id="PTHR36766">
    <property type="entry name" value="PLANT BROAD-SPECTRUM MILDEW RESISTANCE PROTEIN RPW8"/>
    <property type="match status" value="1"/>
</dbReference>
<evidence type="ECO:0000313" key="7">
    <source>
        <dbReference type="EMBL" id="EXB40330.1"/>
    </source>
</evidence>
<evidence type="ECO:0000259" key="6">
    <source>
        <dbReference type="Pfam" id="PF25019"/>
    </source>
</evidence>
<evidence type="ECO:0000313" key="8">
    <source>
        <dbReference type="Proteomes" id="UP000030645"/>
    </source>
</evidence>
<dbReference type="Pfam" id="PF23559">
    <property type="entry name" value="WHD_DRP"/>
    <property type="match status" value="1"/>
</dbReference>
<dbReference type="AlphaFoldDB" id="W9QLH4"/>
<proteinExistence type="predicted"/>
<evidence type="ECO:0000259" key="4">
    <source>
        <dbReference type="Pfam" id="PF00931"/>
    </source>
</evidence>
<gene>
    <name evidence="7" type="ORF">L484_017472</name>
</gene>
<dbReference type="InterPro" id="IPR001611">
    <property type="entry name" value="Leu-rich_rpt"/>
</dbReference>
<dbReference type="InterPro" id="IPR058922">
    <property type="entry name" value="WHD_DRP"/>
</dbReference>
<sequence length="804" mass="91647">MCGGTIYILPKRQLTYHMISEAWFPRRSGLLTSEDEARRSCRQATWKTNLSAELCCRGAGGRGAQANKQSENMLQEAFYDADDLLDEIETDAMQLKVEAESTASSSKVHIVEEIKKILERLEDIKNEKDFLDPKDGVWERPSRRLPSTSLLDEPEVYGRDEVKDTIINSMLSDDEGGNRKICVIAIVGMGGLGKTTLAQLVYSDDRVNEYFELKAWVCVSEEFDVCRVTKTLLQSVSSSFSDDVMDLNLLPVKLKDQLQGKKYFIVLDDVWCHNSADLNVMSKPFKYGSQGSKVLVTTRSERVASIMGTAKSHRLKELTDEASWKLFQEHATGISGGFTADPDLEAIGREIVQKCKGLPLAVKTLGALSGCTLDIDDWLRISQSEIWKLPDEENNILPALRLSYHYLPSHLKRCFAYCSLFPKKFEYEEEQMLLLWMAENLLPNSSRDKKREEWGEEYFNDLFVAKEYSLQLVDGSSSQTIKKTRHLSYVTRGTDPYKRFDYVLKATNLRTFLPVRQINSACSSKTSDKVVHDLLLELRCLRVLSLSGYSNVEQLPSSIGDVLKHLRFLDLSHTRIRILPESISKLYNLQTLNLNSCWSLEKLPKYMHSLINLRYLNLAYCIRLAETPRQISKLKSLRVLTTFMVGKESGAKIGELRELSYLRGELHIMKLENVADTKDAWDQAKLINKKHIESLKLEWTDGINDYSTHARDVLDMLLPNRTLKKLKICRYSRERFPNWSRGDSLVKIVFLELSRCKFCSSLPPLCQLPSLKTLYISGFDAVVTMGPEFYGDSSVVKPFSSLKS</sequence>
<keyword evidence="2" id="KW-0677">Repeat</keyword>
<evidence type="ECO:0000256" key="1">
    <source>
        <dbReference type="ARBA" id="ARBA00022614"/>
    </source>
</evidence>
<dbReference type="Gene3D" id="1.10.10.10">
    <property type="entry name" value="Winged helix-like DNA-binding domain superfamily/Winged helix DNA-binding domain"/>
    <property type="match status" value="1"/>
</dbReference>
<keyword evidence="1" id="KW-0433">Leucine-rich repeat</keyword>
<protein>
    <submittedName>
        <fullName evidence="7">Putative disease resistance RPP13-like protein 1</fullName>
    </submittedName>
</protein>
<organism evidence="7 8">
    <name type="scientific">Morus notabilis</name>
    <dbReference type="NCBI Taxonomy" id="981085"/>
    <lineage>
        <taxon>Eukaryota</taxon>
        <taxon>Viridiplantae</taxon>
        <taxon>Streptophyta</taxon>
        <taxon>Embryophyta</taxon>
        <taxon>Tracheophyta</taxon>
        <taxon>Spermatophyta</taxon>
        <taxon>Magnoliopsida</taxon>
        <taxon>eudicotyledons</taxon>
        <taxon>Gunneridae</taxon>
        <taxon>Pentapetalae</taxon>
        <taxon>rosids</taxon>
        <taxon>fabids</taxon>
        <taxon>Rosales</taxon>
        <taxon>Moraceae</taxon>
        <taxon>Moreae</taxon>
        <taxon>Morus</taxon>
    </lineage>
</organism>
<keyword evidence="8" id="KW-1185">Reference proteome</keyword>
<dbReference type="Pfam" id="PF00560">
    <property type="entry name" value="LRR_1"/>
    <property type="match status" value="1"/>
</dbReference>
<dbReference type="GO" id="GO:0043531">
    <property type="term" value="F:ADP binding"/>
    <property type="evidence" value="ECO:0007669"/>
    <property type="project" value="InterPro"/>
</dbReference>
<dbReference type="Gene3D" id="3.40.50.300">
    <property type="entry name" value="P-loop containing nucleotide triphosphate hydrolases"/>
    <property type="match status" value="1"/>
</dbReference>
<reference evidence="8" key="1">
    <citation type="submission" date="2013-01" db="EMBL/GenBank/DDBJ databases">
        <title>Draft Genome Sequence of a Mulberry Tree, Morus notabilis C.K. Schneid.</title>
        <authorList>
            <person name="He N."/>
            <person name="Zhao S."/>
        </authorList>
    </citation>
    <scope>NUCLEOTIDE SEQUENCE</scope>
</reference>
<dbReference type="EMBL" id="KE343766">
    <property type="protein sequence ID" value="EXB40330.1"/>
    <property type="molecule type" value="Genomic_DNA"/>
</dbReference>
<dbReference type="SUPFAM" id="SSF52058">
    <property type="entry name" value="L domain-like"/>
    <property type="match status" value="1"/>
</dbReference>
<feature type="domain" description="R13L1/DRL21-like LRR repeat region" evidence="6">
    <location>
        <begin position="653"/>
        <end position="778"/>
    </location>
</feature>
<feature type="domain" description="NB-ARC" evidence="4">
    <location>
        <begin position="162"/>
        <end position="331"/>
    </location>
</feature>
<evidence type="ECO:0000259" key="5">
    <source>
        <dbReference type="Pfam" id="PF23559"/>
    </source>
</evidence>
<dbReference type="InterPro" id="IPR056789">
    <property type="entry name" value="LRR_R13L1-DRL21"/>
</dbReference>
<dbReference type="PRINTS" id="PR00364">
    <property type="entry name" value="DISEASERSIST"/>
</dbReference>
<dbReference type="eggNOG" id="KOG4658">
    <property type="taxonomic scope" value="Eukaryota"/>
</dbReference>
<dbReference type="InterPro" id="IPR036388">
    <property type="entry name" value="WH-like_DNA-bd_sf"/>
</dbReference>